<dbReference type="Pfam" id="PF01661">
    <property type="entry name" value="Macro"/>
    <property type="match status" value="1"/>
</dbReference>
<proteinExistence type="predicted"/>
<gene>
    <name evidence="1" type="ORF">CGI_10013952</name>
</gene>
<dbReference type="InterPro" id="IPR043472">
    <property type="entry name" value="Macro_dom-like"/>
</dbReference>
<reference evidence="1" key="1">
    <citation type="journal article" date="2012" name="Nature">
        <title>The oyster genome reveals stress adaptation and complexity of shell formation.</title>
        <authorList>
            <person name="Zhang G."/>
            <person name="Fang X."/>
            <person name="Guo X."/>
            <person name="Li L."/>
            <person name="Luo R."/>
            <person name="Xu F."/>
            <person name="Yang P."/>
            <person name="Zhang L."/>
            <person name="Wang X."/>
            <person name="Qi H."/>
            <person name="Xiong Z."/>
            <person name="Que H."/>
            <person name="Xie Y."/>
            <person name="Holland P.W."/>
            <person name="Paps J."/>
            <person name="Zhu Y."/>
            <person name="Wu F."/>
            <person name="Chen Y."/>
            <person name="Wang J."/>
            <person name="Peng C."/>
            <person name="Meng J."/>
            <person name="Yang L."/>
            <person name="Liu J."/>
            <person name="Wen B."/>
            <person name="Zhang N."/>
            <person name="Huang Z."/>
            <person name="Zhu Q."/>
            <person name="Feng Y."/>
            <person name="Mount A."/>
            <person name="Hedgecock D."/>
            <person name="Xu Z."/>
            <person name="Liu Y."/>
            <person name="Domazet-Loso T."/>
            <person name="Du Y."/>
            <person name="Sun X."/>
            <person name="Zhang S."/>
            <person name="Liu B."/>
            <person name="Cheng P."/>
            <person name="Jiang X."/>
            <person name="Li J."/>
            <person name="Fan D."/>
            <person name="Wang W."/>
            <person name="Fu W."/>
            <person name="Wang T."/>
            <person name="Wang B."/>
            <person name="Zhang J."/>
            <person name="Peng Z."/>
            <person name="Li Y."/>
            <person name="Li N."/>
            <person name="Wang J."/>
            <person name="Chen M."/>
            <person name="He Y."/>
            <person name="Tan F."/>
            <person name="Song X."/>
            <person name="Zheng Q."/>
            <person name="Huang R."/>
            <person name="Yang H."/>
            <person name="Du X."/>
            <person name="Chen L."/>
            <person name="Yang M."/>
            <person name="Gaffney P.M."/>
            <person name="Wang S."/>
            <person name="Luo L."/>
            <person name="She Z."/>
            <person name="Ming Y."/>
            <person name="Huang W."/>
            <person name="Zhang S."/>
            <person name="Huang B."/>
            <person name="Zhang Y."/>
            <person name="Qu T."/>
            <person name="Ni P."/>
            <person name="Miao G."/>
            <person name="Wang J."/>
            <person name="Wang Q."/>
            <person name="Steinberg C.E."/>
            <person name="Wang H."/>
            <person name="Li N."/>
            <person name="Qian L."/>
            <person name="Zhang G."/>
            <person name="Li Y."/>
            <person name="Yang H."/>
            <person name="Liu X."/>
            <person name="Wang J."/>
            <person name="Yin Y."/>
            <person name="Wang J."/>
        </authorList>
    </citation>
    <scope>NUCLEOTIDE SEQUENCE [LARGE SCALE GENOMIC DNA]</scope>
    <source>
        <strain evidence="1">05x7-T-G4-1.051#20</strain>
    </source>
</reference>
<dbReference type="InterPro" id="IPR002589">
    <property type="entry name" value="Macro_dom"/>
</dbReference>
<evidence type="ECO:0000313" key="1">
    <source>
        <dbReference type="EMBL" id="EKC23789.1"/>
    </source>
</evidence>
<organism evidence="1">
    <name type="scientific">Magallana gigas</name>
    <name type="common">Pacific oyster</name>
    <name type="synonym">Crassostrea gigas</name>
    <dbReference type="NCBI Taxonomy" id="29159"/>
    <lineage>
        <taxon>Eukaryota</taxon>
        <taxon>Metazoa</taxon>
        <taxon>Spiralia</taxon>
        <taxon>Lophotrochozoa</taxon>
        <taxon>Mollusca</taxon>
        <taxon>Bivalvia</taxon>
        <taxon>Autobranchia</taxon>
        <taxon>Pteriomorphia</taxon>
        <taxon>Ostreida</taxon>
        <taxon>Ostreoidea</taxon>
        <taxon>Ostreidae</taxon>
        <taxon>Magallana</taxon>
    </lineage>
</organism>
<dbReference type="SUPFAM" id="SSF52949">
    <property type="entry name" value="Macro domain-like"/>
    <property type="match status" value="1"/>
</dbReference>
<dbReference type="EMBL" id="JH816155">
    <property type="protein sequence ID" value="EKC23789.1"/>
    <property type="molecule type" value="Genomic_DNA"/>
</dbReference>
<protein>
    <submittedName>
        <fullName evidence="1">Uncharacterized protein</fullName>
    </submittedName>
</protein>
<dbReference type="HOGENOM" id="CLU_2280111_0_0_1"/>
<accession>K1PXH2</accession>
<dbReference type="InParanoid" id="K1PXH2"/>
<sequence length="102" mass="11246">MPLFYQEDKMTSTETEESEKDVDCIVCASNEHLMHGGGVAAAISEAAGYQFDLASRDYVQKNGPIPVGRCCVTHAGKLPYKCVIHAIGPDFFWNYKTVSNLQ</sequence>
<dbReference type="PROSITE" id="PS51154">
    <property type="entry name" value="MACRO"/>
    <property type="match status" value="1"/>
</dbReference>
<dbReference type="AlphaFoldDB" id="K1PXH2"/>
<dbReference type="Gene3D" id="3.40.220.10">
    <property type="entry name" value="Leucine Aminopeptidase, subunit E, domain 1"/>
    <property type="match status" value="1"/>
</dbReference>
<name>K1PXH2_MAGGI</name>